<evidence type="ECO:0000256" key="1">
    <source>
        <dbReference type="ARBA" id="ARBA00022614"/>
    </source>
</evidence>
<dbReference type="Proteomes" id="UP000593564">
    <property type="component" value="Unassembled WGS sequence"/>
</dbReference>
<dbReference type="PROSITE" id="PS50011">
    <property type="entry name" value="PROTEIN_KINASE_DOM"/>
    <property type="match status" value="1"/>
</dbReference>
<dbReference type="AlphaFoldDB" id="A0A7J7HEL6"/>
<evidence type="ECO:0000313" key="7">
    <source>
        <dbReference type="Proteomes" id="UP000593564"/>
    </source>
</evidence>
<organism evidence="6 7">
    <name type="scientific">Camellia sinensis</name>
    <name type="common">Tea plant</name>
    <name type="synonym">Thea sinensis</name>
    <dbReference type="NCBI Taxonomy" id="4442"/>
    <lineage>
        <taxon>Eukaryota</taxon>
        <taxon>Viridiplantae</taxon>
        <taxon>Streptophyta</taxon>
        <taxon>Embryophyta</taxon>
        <taxon>Tracheophyta</taxon>
        <taxon>Spermatophyta</taxon>
        <taxon>Magnoliopsida</taxon>
        <taxon>eudicotyledons</taxon>
        <taxon>Gunneridae</taxon>
        <taxon>Pentapetalae</taxon>
        <taxon>asterids</taxon>
        <taxon>Ericales</taxon>
        <taxon>Theaceae</taxon>
        <taxon>Camellia</taxon>
    </lineage>
</organism>
<reference evidence="6 7" key="2">
    <citation type="submission" date="2020-07" db="EMBL/GenBank/DDBJ databases">
        <title>Genome assembly of wild tea tree DASZ reveals pedigree and selection history of tea varieties.</title>
        <authorList>
            <person name="Zhang W."/>
        </authorList>
    </citation>
    <scope>NUCLEOTIDE SEQUENCE [LARGE SCALE GENOMIC DNA]</scope>
    <source>
        <strain evidence="7">cv. G240</strain>
        <tissue evidence="6">Leaf</tissue>
    </source>
</reference>
<evidence type="ECO:0000256" key="4">
    <source>
        <dbReference type="PROSITE-ProRule" id="PRU10141"/>
    </source>
</evidence>
<feature type="domain" description="Protein kinase" evidence="5">
    <location>
        <begin position="4"/>
        <end position="88"/>
    </location>
</feature>
<evidence type="ECO:0000313" key="6">
    <source>
        <dbReference type="EMBL" id="KAF5951169.1"/>
    </source>
</evidence>
<dbReference type="InterPro" id="IPR050647">
    <property type="entry name" value="Plant_LRR-RLKs"/>
</dbReference>
<dbReference type="Gene3D" id="3.30.200.20">
    <property type="entry name" value="Phosphorylase Kinase, domain 1"/>
    <property type="match status" value="1"/>
</dbReference>
<dbReference type="InterPro" id="IPR000719">
    <property type="entry name" value="Prot_kinase_dom"/>
</dbReference>
<dbReference type="GO" id="GO:0005524">
    <property type="term" value="F:ATP binding"/>
    <property type="evidence" value="ECO:0007669"/>
    <property type="project" value="UniProtKB-UniRule"/>
</dbReference>
<gene>
    <name evidence="6" type="ORF">HYC85_009113</name>
</gene>
<accession>A0A7J7HEL6</accession>
<evidence type="ECO:0000256" key="3">
    <source>
        <dbReference type="ARBA" id="ARBA00023180"/>
    </source>
</evidence>
<proteinExistence type="predicted"/>
<evidence type="ECO:0000259" key="5">
    <source>
        <dbReference type="PROSITE" id="PS50011"/>
    </source>
</evidence>
<keyword evidence="1" id="KW-0433">Leucine-rich repeat</keyword>
<keyword evidence="3" id="KW-0325">Glycoprotein</keyword>
<dbReference type="PANTHER" id="PTHR48056:SF41">
    <property type="entry name" value="RECEPTOR-LIKE PROTEIN KINASE HAIKU2"/>
    <property type="match status" value="1"/>
</dbReference>
<dbReference type="GO" id="GO:0033612">
    <property type="term" value="F:receptor serine/threonine kinase binding"/>
    <property type="evidence" value="ECO:0007669"/>
    <property type="project" value="TreeGrafter"/>
</dbReference>
<dbReference type="PANTHER" id="PTHR48056">
    <property type="entry name" value="LRR RECEPTOR-LIKE SERINE/THREONINE-PROTEIN KINASE-RELATED"/>
    <property type="match status" value="1"/>
</dbReference>
<keyword evidence="4" id="KW-0067">ATP-binding</keyword>
<reference evidence="7" key="1">
    <citation type="journal article" date="2020" name="Nat. Commun.">
        <title>Genome assembly of wild tea tree DASZ reveals pedigree and selection history of tea varieties.</title>
        <authorList>
            <person name="Zhang W."/>
            <person name="Zhang Y."/>
            <person name="Qiu H."/>
            <person name="Guo Y."/>
            <person name="Wan H."/>
            <person name="Zhang X."/>
            <person name="Scossa F."/>
            <person name="Alseekh S."/>
            <person name="Zhang Q."/>
            <person name="Wang P."/>
            <person name="Xu L."/>
            <person name="Schmidt M.H."/>
            <person name="Jia X."/>
            <person name="Li D."/>
            <person name="Zhu A."/>
            <person name="Guo F."/>
            <person name="Chen W."/>
            <person name="Ni D."/>
            <person name="Usadel B."/>
            <person name="Fernie A.R."/>
            <person name="Wen W."/>
        </authorList>
    </citation>
    <scope>NUCLEOTIDE SEQUENCE [LARGE SCALE GENOMIC DNA]</scope>
    <source>
        <strain evidence="7">cv. G240</strain>
    </source>
</reference>
<name>A0A7J7HEL6_CAMSI</name>
<dbReference type="InterPro" id="IPR011009">
    <property type="entry name" value="Kinase-like_dom_sf"/>
</dbReference>
<keyword evidence="4" id="KW-0547">Nucleotide-binding</keyword>
<dbReference type="InterPro" id="IPR017441">
    <property type="entry name" value="Protein_kinase_ATP_BS"/>
</dbReference>
<evidence type="ECO:0000256" key="2">
    <source>
        <dbReference type="ARBA" id="ARBA00022737"/>
    </source>
</evidence>
<sequence length="88" mass="9696">MNAIKRENLIGKGGSGNVYKVMPGNGKQLAVKCIWKSDSSNRRSCRSSSAMIPKGNLRSLEYDAEVATLSSIRHVNVVKLYYCITSED</sequence>
<comment type="caution">
    <text evidence="6">The sequence shown here is derived from an EMBL/GenBank/DDBJ whole genome shotgun (WGS) entry which is preliminary data.</text>
</comment>
<feature type="binding site" evidence="4">
    <location>
        <position position="32"/>
    </location>
    <ligand>
        <name>ATP</name>
        <dbReference type="ChEBI" id="CHEBI:30616"/>
    </ligand>
</feature>
<dbReference type="PROSITE" id="PS00107">
    <property type="entry name" value="PROTEIN_KINASE_ATP"/>
    <property type="match status" value="1"/>
</dbReference>
<dbReference type="SUPFAM" id="SSF56112">
    <property type="entry name" value="Protein kinase-like (PK-like)"/>
    <property type="match status" value="1"/>
</dbReference>
<protein>
    <recommendedName>
        <fullName evidence="5">Protein kinase domain-containing protein</fullName>
    </recommendedName>
</protein>
<dbReference type="GO" id="GO:0004672">
    <property type="term" value="F:protein kinase activity"/>
    <property type="evidence" value="ECO:0007669"/>
    <property type="project" value="InterPro"/>
</dbReference>
<keyword evidence="2" id="KW-0677">Repeat</keyword>
<dbReference type="EMBL" id="JACBKZ010000004">
    <property type="protein sequence ID" value="KAF5951169.1"/>
    <property type="molecule type" value="Genomic_DNA"/>
</dbReference>
<keyword evidence="7" id="KW-1185">Reference proteome</keyword>